<dbReference type="AlphaFoldDB" id="A0A0L9UE30"/>
<proteinExistence type="predicted"/>
<evidence type="ECO:0000313" key="2">
    <source>
        <dbReference type="EMBL" id="KOM40812.1"/>
    </source>
</evidence>
<feature type="region of interest" description="Disordered" evidence="1">
    <location>
        <begin position="1"/>
        <end position="23"/>
    </location>
</feature>
<organism evidence="2 3">
    <name type="scientific">Phaseolus angularis</name>
    <name type="common">Azuki bean</name>
    <name type="synonym">Vigna angularis</name>
    <dbReference type="NCBI Taxonomy" id="3914"/>
    <lineage>
        <taxon>Eukaryota</taxon>
        <taxon>Viridiplantae</taxon>
        <taxon>Streptophyta</taxon>
        <taxon>Embryophyta</taxon>
        <taxon>Tracheophyta</taxon>
        <taxon>Spermatophyta</taxon>
        <taxon>Magnoliopsida</taxon>
        <taxon>eudicotyledons</taxon>
        <taxon>Gunneridae</taxon>
        <taxon>Pentapetalae</taxon>
        <taxon>rosids</taxon>
        <taxon>fabids</taxon>
        <taxon>Fabales</taxon>
        <taxon>Fabaceae</taxon>
        <taxon>Papilionoideae</taxon>
        <taxon>50 kb inversion clade</taxon>
        <taxon>NPAAA clade</taxon>
        <taxon>indigoferoid/millettioid clade</taxon>
        <taxon>Phaseoleae</taxon>
        <taxon>Vigna</taxon>
    </lineage>
</organism>
<accession>A0A0L9UE30</accession>
<reference evidence="3" key="1">
    <citation type="journal article" date="2015" name="Proc. Natl. Acad. Sci. U.S.A.">
        <title>Genome sequencing of adzuki bean (Vigna angularis) provides insight into high starch and low fat accumulation and domestication.</title>
        <authorList>
            <person name="Yang K."/>
            <person name="Tian Z."/>
            <person name="Chen C."/>
            <person name="Luo L."/>
            <person name="Zhao B."/>
            <person name="Wang Z."/>
            <person name="Yu L."/>
            <person name="Li Y."/>
            <person name="Sun Y."/>
            <person name="Li W."/>
            <person name="Chen Y."/>
            <person name="Li Y."/>
            <person name="Zhang Y."/>
            <person name="Ai D."/>
            <person name="Zhao J."/>
            <person name="Shang C."/>
            <person name="Ma Y."/>
            <person name="Wu B."/>
            <person name="Wang M."/>
            <person name="Gao L."/>
            <person name="Sun D."/>
            <person name="Zhang P."/>
            <person name="Guo F."/>
            <person name="Wang W."/>
            <person name="Li Y."/>
            <person name="Wang J."/>
            <person name="Varshney R.K."/>
            <person name="Wang J."/>
            <person name="Ling H.Q."/>
            <person name="Wan P."/>
        </authorList>
    </citation>
    <scope>NUCLEOTIDE SEQUENCE</scope>
    <source>
        <strain evidence="3">cv. Jingnong 6</strain>
    </source>
</reference>
<dbReference type="EMBL" id="CM003374">
    <property type="protein sequence ID" value="KOM40812.1"/>
    <property type="molecule type" value="Genomic_DNA"/>
</dbReference>
<feature type="compositionally biased region" description="Basic and acidic residues" evidence="1">
    <location>
        <begin position="1"/>
        <end position="10"/>
    </location>
</feature>
<evidence type="ECO:0000256" key="1">
    <source>
        <dbReference type="SAM" id="MobiDB-lite"/>
    </source>
</evidence>
<protein>
    <submittedName>
        <fullName evidence="2">Uncharacterized protein</fullName>
    </submittedName>
</protein>
<feature type="compositionally biased region" description="Basic residues" evidence="1">
    <location>
        <begin position="121"/>
        <end position="136"/>
    </location>
</feature>
<feature type="region of interest" description="Disordered" evidence="1">
    <location>
        <begin position="115"/>
        <end position="139"/>
    </location>
</feature>
<dbReference type="Gramene" id="KOM40812">
    <property type="protein sequence ID" value="KOM40812"/>
    <property type="gene ID" value="LR48_Vigan04g101000"/>
</dbReference>
<gene>
    <name evidence="2" type="ORF">LR48_Vigan04g101000</name>
</gene>
<name>A0A0L9UE30_PHAAN</name>
<sequence>MQKSQPECRKVNHGAEQSTAKLGRPVEAWAARNRRPPLGRPKVGARAATLWTNLCIVGKFQSTCEGGAHGDGLKAHRSGPVGCMSSGALVHMERLAGLGERGLHLERFKDEIDERSEVGKRWRQKRTQKGQKKRISKYYSAPTTAKRHFSVPVGTVEGKTSAEGKK</sequence>
<dbReference type="Proteomes" id="UP000053144">
    <property type="component" value="Chromosome 4"/>
</dbReference>
<evidence type="ECO:0000313" key="3">
    <source>
        <dbReference type="Proteomes" id="UP000053144"/>
    </source>
</evidence>